<dbReference type="VEuPathDB" id="PlasmoDB:PVX_056690"/>
<dbReference type="InterPro" id="IPR008780">
    <property type="entry name" value="Plasmodium_Vir"/>
</dbReference>
<dbReference type="Pfam" id="PF05795">
    <property type="entry name" value="Plasmodium_Vir"/>
    <property type="match status" value="1"/>
</dbReference>
<evidence type="ECO:0000313" key="3">
    <source>
        <dbReference type="Proteomes" id="UP000220605"/>
    </source>
</evidence>
<evidence type="ECO:0000313" key="2">
    <source>
        <dbReference type="EMBL" id="VUZ95011.1"/>
    </source>
</evidence>
<organism evidence="2 3">
    <name type="scientific">Plasmodium vivax</name>
    <name type="common">malaria parasite P. vivax</name>
    <dbReference type="NCBI Taxonomy" id="5855"/>
    <lineage>
        <taxon>Eukaryota</taxon>
        <taxon>Sar</taxon>
        <taxon>Alveolata</taxon>
        <taxon>Apicomplexa</taxon>
        <taxon>Aconoidasida</taxon>
        <taxon>Haemosporida</taxon>
        <taxon>Plasmodiidae</taxon>
        <taxon>Plasmodium</taxon>
        <taxon>Plasmodium (Plasmodium)</taxon>
    </lineage>
</organism>
<name>A0A564ZTT8_PLAVI</name>
<dbReference type="VEuPathDB" id="PlasmoDB:PVP01_0736000"/>
<dbReference type="AlphaFoldDB" id="A0A564ZTT8"/>
<dbReference type="VEuPathDB" id="PlasmoDB:PVW1_140082100"/>
<feature type="transmembrane region" description="Helical" evidence="1">
    <location>
        <begin position="240"/>
        <end position="262"/>
    </location>
</feature>
<dbReference type="VEuPathDB" id="PlasmoDB:PVPAM_040039300"/>
<evidence type="ECO:0000256" key="1">
    <source>
        <dbReference type="SAM" id="Phobius"/>
    </source>
</evidence>
<sequence length="314" mass="36482">MTPKQIKEEDYVFFDDIERYIINGESIELTSRAVESPDDCNSFAIQWGKKIGNEEMAKNMCNSFISIYKKLKSGKDNYTLDSDYKKDFAFLNYWTNRKIYDEFNESNSVSNFYDLIGSHVELDSTFEFVNELIYDFDKDDLYNMNILYNLYENYSKLNAIEYNNSEQNKQVLTLSTACCANYIKGSYICNADNKKNSPIFCKKLEDFESKYSNLYTKYHGSRSEFADNLIKLSECPNNKIITTAVTGTFVGLIPLFGVLYKFTPMGQVLRSKIGILNNDISKNDEEMTNIPLMEQENESLKFKQGTYNIKYQSL</sequence>
<keyword evidence="1" id="KW-0812">Transmembrane</keyword>
<keyword evidence="1" id="KW-1133">Transmembrane helix</keyword>
<dbReference type="EMBL" id="LT635618">
    <property type="protein sequence ID" value="VUZ95011.1"/>
    <property type="molecule type" value="Genomic_DNA"/>
</dbReference>
<proteinExistence type="predicted"/>
<gene>
    <name evidence="2" type="ORF">PVP01_0736000</name>
</gene>
<protein>
    <submittedName>
        <fullName evidence="2">VIR protein</fullName>
    </submittedName>
</protein>
<accession>A0A564ZTT8</accession>
<dbReference type="Proteomes" id="UP000220605">
    <property type="component" value="Chromosome 7"/>
</dbReference>
<keyword evidence="1" id="KW-0472">Membrane</keyword>
<reference evidence="3" key="1">
    <citation type="submission" date="2016-07" db="EMBL/GenBank/DDBJ databases">
        <authorList>
            <consortium name="Pathogen Informatics"/>
        </authorList>
    </citation>
    <scope>NUCLEOTIDE SEQUENCE [LARGE SCALE GENOMIC DNA]</scope>
</reference>
<dbReference type="OrthoDB" id="388856at2759"/>